<reference evidence="2 3" key="1">
    <citation type="submission" date="2023-07" db="EMBL/GenBank/DDBJ databases">
        <title>Genomic Encyclopedia of Type Strains, Phase IV (KMG-IV): sequencing the most valuable type-strain genomes for metagenomic binning, comparative biology and taxonomic classification.</title>
        <authorList>
            <person name="Goeker M."/>
        </authorList>
    </citation>
    <scope>NUCLEOTIDE SEQUENCE [LARGE SCALE GENOMIC DNA]</scope>
    <source>
        <strain evidence="2 3">DSM 19154</strain>
    </source>
</reference>
<name>A0ABT9YE74_9BACI</name>
<gene>
    <name evidence="2" type="ORF">J2S05_000925</name>
</gene>
<keyword evidence="3" id="KW-1185">Reference proteome</keyword>
<evidence type="ECO:0000313" key="3">
    <source>
        <dbReference type="Proteomes" id="UP001225034"/>
    </source>
</evidence>
<evidence type="ECO:0000313" key="2">
    <source>
        <dbReference type="EMBL" id="MDQ0206151.1"/>
    </source>
</evidence>
<keyword evidence="1" id="KW-1133">Transmembrane helix</keyword>
<comment type="caution">
    <text evidence="2">The sequence shown here is derived from an EMBL/GenBank/DDBJ whole genome shotgun (WGS) entry which is preliminary data.</text>
</comment>
<accession>A0ABT9YE74</accession>
<dbReference type="EMBL" id="JAUSUA010000001">
    <property type="protein sequence ID" value="MDQ0206151.1"/>
    <property type="molecule type" value="Genomic_DNA"/>
</dbReference>
<keyword evidence="1" id="KW-0812">Transmembrane</keyword>
<dbReference type="Proteomes" id="UP001225034">
    <property type="component" value="Unassembled WGS sequence"/>
</dbReference>
<protein>
    <submittedName>
        <fullName evidence="2">Uncharacterized protein</fullName>
    </submittedName>
</protein>
<evidence type="ECO:0000256" key="1">
    <source>
        <dbReference type="SAM" id="Phobius"/>
    </source>
</evidence>
<dbReference type="RefSeq" id="WP_306980333.1">
    <property type="nucleotide sequence ID" value="NZ_JAUSUA010000001.1"/>
</dbReference>
<proteinExistence type="predicted"/>
<organism evidence="2 3">
    <name type="scientific">Alkalicoccobacillus murimartini</name>
    <dbReference type="NCBI Taxonomy" id="171685"/>
    <lineage>
        <taxon>Bacteria</taxon>
        <taxon>Bacillati</taxon>
        <taxon>Bacillota</taxon>
        <taxon>Bacilli</taxon>
        <taxon>Bacillales</taxon>
        <taxon>Bacillaceae</taxon>
        <taxon>Alkalicoccobacillus</taxon>
    </lineage>
</organism>
<sequence length="92" mass="10418">MKKLYFAICLLLISLIYVISRVTKDTLYLSDMSVRADNPVSLTLNSISIDSGFVEPTIPESIYHIWMTPVYILVLIALGLTIYTFTTKKRNG</sequence>
<keyword evidence="1" id="KW-0472">Membrane</keyword>
<feature type="transmembrane region" description="Helical" evidence="1">
    <location>
        <begin position="63"/>
        <end position="85"/>
    </location>
</feature>